<name>A0AA38TXI6_9EURO</name>
<feature type="compositionally biased region" description="Polar residues" evidence="1">
    <location>
        <begin position="436"/>
        <end position="446"/>
    </location>
</feature>
<dbReference type="AlphaFoldDB" id="A0AA38TXI6"/>
<dbReference type="Proteomes" id="UP001172673">
    <property type="component" value="Unassembled WGS sequence"/>
</dbReference>
<feature type="region of interest" description="Disordered" evidence="1">
    <location>
        <begin position="357"/>
        <end position="450"/>
    </location>
</feature>
<evidence type="ECO:0000313" key="3">
    <source>
        <dbReference type="EMBL" id="KAJ9602088.1"/>
    </source>
</evidence>
<dbReference type="PANTHER" id="PTHR42088">
    <property type="entry name" value="YALI0F10131P"/>
    <property type="match status" value="1"/>
</dbReference>
<keyword evidence="2" id="KW-1133">Transmembrane helix</keyword>
<feature type="compositionally biased region" description="Polar residues" evidence="1">
    <location>
        <begin position="359"/>
        <end position="374"/>
    </location>
</feature>
<organism evidence="3 4">
    <name type="scientific">Cladophialophora chaetospira</name>
    <dbReference type="NCBI Taxonomy" id="386627"/>
    <lineage>
        <taxon>Eukaryota</taxon>
        <taxon>Fungi</taxon>
        <taxon>Dikarya</taxon>
        <taxon>Ascomycota</taxon>
        <taxon>Pezizomycotina</taxon>
        <taxon>Eurotiomycetes</taxon>
        <taxon>Chaetothyriomycetidae</taxon>
        <taxon>Chaetothyriales</taxon>
        <taxon>Herpotrichiellaceae</taxon>
        <taxon>Cladophialophora</taxon>
    </lineage>
</organism>
<feature type="compositionally biased region" description="Polar residues" evidence="1">
    <location>
        <begin position="409"/>
        <end position="428"/>
    </location>
</feature>
<feature type="region of interest" description="Disordered" evidence="1">
    <location>
        <begin position="125"/>
        <end position="285"/>
    </location>
</feature>
<dbReference type="EMBL" id="JAPDRK010000029">
    <property type="protein sequence ID" value="KAJ9602088.1"/>
    <property type="molecule type" value="Genomic_DNA"/>
</dbReference>
<accession>A0AA38TXI6</accession>
<dbReference type="PANTHER" id="PTHR42088:SF1">
    <property type="entry name" value="YALI0F10131P"/>
    <property type="match status" value="1"/>
</dbReference>
<proteinExistence type="predicted"/>
<feature type="region of interest" description="Disordered" evidence="1">
    <location>
        <begin position="1"/>
        <end position="24"/>
    </location>
</feature>
<keyword evidence="2" id="KW-0812">Transmembrane</keyword>
<feature type="region of interest" description="Disordered" evidence="1">
    <location>
        <begin position="489"/>
        <end position="511"/>
    </location>
</feature>
<gene>
    <name evidence="3" type="ORF">H2200_013448</name>
</gene>
<evidence type="ECO:0000256" key="1">
    <source>
        <dbReference type="SAM" id="MobiDB-lite"/>
    </source>
</evidence>
<reference evidence="3" key="1">
    <citation type="submission" date="2022-10" db="EMBL/GenBank/DDBJ databases">
        <title>Culturing micro-colonial fungi from biological soil crusts in the Mojave desert and describing Neophaeococcomyces mojavensis, and introducing the new genera and species Taxawa tesnikishii.</title>
        <authorList>
            <person name="Kurbessoian T."/>
            <person name="Stajich J.E."/>
        </authorList>
    </citation>
    <scope>NUCLEOTIDE SEQUENCE</scope>
    <source>
        <strain evidence="3">TK_41</strain>
    </source>
</reference>
<keyword evidence="4" id="KW-1185">Reference proteome</keyword>
<feature type="compositionally biased region" description="Polar residues" evidence="1">
    <location>
        <begin position="175"/>
        <end position="188"/>
    </location>
</feature>
<keyword evidence="2" id="KW-0472">Membrane</keyword>
<evidence type="ECO:0000313" key="4">
    <source>
        <dbReference type="Proteomes" id="UP001172673"/>
    </source>
</evidence>
<sequence>MSASLAPENEPQIQPRNPFARPGPIPDWRLDGLYLESPPSLVARAETSTSSTSAAATSCGKNDNSGACEKYYGASGSDTTLPIVLGVVIPLVIALVVLLFLHRRHVKKLRREDAEDRHKSLDFGLDTSKHGRAGRTGKNAPEMSLADEKEFGGRRPRGLSLDMGGHNPYLLPPGLQNSRESLHSLSRLNTKDDRYRPTDFIPDDGSIRAPSSMRSPHDDSSSFTGSSSRRYPLDLKQNLVPGGALSGRNTPADPAFSNRKPPPSTQNNNLLAPTAPDGARDSVLSTTSSIGPLNALRASNNYLGQFISGGTALSKQEPAKKEPAASVKEVKVDTPVVHIQAPPPVATRESPHLPAASLESFSQSQVPAATSNAVNMPESRSPRLPQLSFIDSEGQRQQPAQPEERLSVAPTTSNNTPQHSNYPSTDFSQHGRDHQSQPSQSENQIQQHEEEDYYDEYEVYGDHDQGQHYYEDQDYQDYYDYQEQLGFDPRRSMMGRRPLPPDDPSEKPEDRANRIRSFYKEYFDDSKNANHGQYAQYYDGAEGYYDYHGQGGYPEEYYDQATYYPPRGMSQNSAYGRHRATISNGSYQSGPRAYSTASGRYGGHPRMPPKKNLPPPKALNLLPTPHKLKEDTFIPIDFAPPKKFSNQRSGTPDSLRGGLRPYSPRVKPHIPLASSFDDLAVIPSPHQLRKSATFTSLDFAPPGRLRANDTASETGSIRSNRSAMSAVHLHNIRTGAYRVSRIPKEVAGTKDELSAALRPQWDLNR</sequence>
<evidence type="ECO:0000256" key="2">
    <source>
        <dbReference type="SAM" id="Phobius"/>
    </source>
</evidence>
<comment type="caution">
    <text evidence="3">The sequence shown here is derived from an EMBL/GenBank/DDBJ whole genome shotgun (WGS) entry which is preliminary data.</text>
</comment>
<protein>
    <submittedName>
        <fullName evidence="3">Uncharacterized protein</fullName>
    </submittedName>
</protein>
<feature type="transmembrane region" description="Helical" evidence="2">
    <location>
        <begin position="81"/>
        <end position="101"/>
    </location>
</feature>